<accession>A0A916JK21</accession>
<dbReference type="EMBL" id="OU015584">
    <property type="protein sequence ID" value="CAG5076252.1"/>
    <property type="molecule type" value="Genomic_DNA"/>
</dbReference>
<dbReference type="Proteomes" id="UP000683507">
    <property type="component" value="Chromosome"/>
</dbReference>
<dbReference type="KEGG" id="ptan:CRYO30217_00006"/>
<evidence type="ECO:0000313" key="2">
    <source>
        <dbReference type="Proteomes" id="UP000683507"/>
    </source>
</evidence>
<keyword evidence="2" id="KW-1185">Reference proteome</keyword>
<protein>
    <submittedName>
        <fullName evidence="1">Uncharacterized protein</fullName>
    </submittedName>
</protein>
<gene>
    <name evidence="1" type="ORF">CRYO30217_00006</name>
</gene>
<name>A0A916JK21_9FLAO</name>
<proteinExistence type="predicted"/>
<organism evidence="1 2">
    <name type="scientific">Parvicella tangerina</name>
    <dbReference type="NCBI Taxonomy" id="2829795"/>
    <lineage>
        <taxon>Bacteria</taxon>
        <taxon>Pseudomonadati</taxon>
        <taxon>Bacteroidota</taxon>
        <taxon>Flavobacteriia</taxon>
        <taxon>Flavobacteriales</taxon>
        <taxon>Parvicellaceae</taxon>
        <taxon>Parvicella</taxon>
    </lineage>
</organism>
<sequence>MFQRFLRFMLSLILKGLKTKQMTNSIDDLIQRKVLTNLDVNYRATLSVNSSEISKVQYLLTFIDGKQLTFDLDYSKGSLQILFVSTDIIHMDILGSTILNLTKAIRHYEDELSSYFEIRMKSA</sequence>
<dbReference type="AlphaFoldDB" id="A0A916JK21"/>
<evidence type="ECO:0000313" key="1">
    <source>
        <dbReference type="EMBL" id="CAG5076252.1"/>
    </source>
</evidence>
<reference evidence="1" key="1">
    <citation type="submission" date="2021-04" db="EMBL/GenBank/DDBJ databases">
        <authorList>
            <person name="Rodrigo-Torres L."/>
            <person name="Arahal R. D."/>
            <person name="Lucena T."/>
        </authorList>
    </citation>
    <scope>NUCLEOTIDE SEQUENCE</scope>
    <source>
        <strain evidence="1">AS29M-1</strain>
    </source>
</reference>